<evidence type="ECO:0000256" key="3">
    <source>
        <dbReference type="ARBA" id="ARBA00022839"/>
    </source>
</evidence>
<dbReference type="InterPro" id="IPR013223">
    <property type="entry name" value="RNase_B_OB_dom"/>
</dbReference>
<keyword evidence="2" id="KW-0378">Hydrolase</keyword>
<dbReference type="Pfam" id="PF08206">
    <property type="entry name" value="OB_RNB"/>
    <property type="match status" value="1"/>
</dbReference>
<name>A0ABS9SIG7_9BACT</name>
<protein>
    <recommendedName>
        <fullName evidence="5">Ribonuclease B N-terminal OB domain-containing protein</fullName>
    </recommendedName>
</protein>
<sequence length="134" mass="15374">MSKSNKPRKRTKEQKQTKRTKRDEENTLKGRLDVTRSGRGFVIVEGLEEDVMIAPDGLKNAMDGDTVRVKLISGYEGRPKGKITEIVQRKRTEFIGKVQMNKSFAFILGDREKIYLIYTLGKKTLMAPKMVRLL</sequence>
<reference evidence="6 7" key="1">
    <citation type="submission" date="2022-02" db="EMBL/GenBank/DDBJ databases">
        <authorList>
            <person name="Min J."/>
        </authorList>
    </citation>
    <scope>NUCLEOTIDE SEQUENCE [LARGE SCALE GENOMIC DNA]</scope>
    <source>
        <strain evidence="6 7">GR10-1</strain>
    </source>
</reference>
<organism evidence="6 7">
    <name type="scientific">Niabella ginsengisoli</name>
    <dbReference type="NCBI Taxonomy" id="522298"/>
    <lineage>
        <taxon>Bacteria</taxon>
        <taxon>Pseudomonadati</taxon>
        <taxon>Bacteroidota</taxon>
        <taxon>Chitinophagia</taxon>
        <taxon>Chitinophagales</taxon>
        <taxon>Chitinophagaceae</taxon>
        <taxon>Niabella</taxon>
    </lineage>
</organism>
<keyword evidence="1" id="KW-0540">Nuclease</keyword>
<proteinExistence type="predicted"/>
<evidence type="ECO:0000256" key="1">
    <source>
        <dbReference type="ARBA" id="ARBA00022722"/>
    </source>
</evidence>
<comment type="caution">
    <text evidence="6">The sequence shown here is derived from an EMBL/GenBank/DDBJ whole genome shotgun (WGS) entry which is preliminary data.</text>
</comment>
<dbReference type="RefSeq" id="WP_240827503.1">
    <property type="nucleotide sequence ID" value="NZ_JAKWBL010000001.1"/>
</dbReference>
<dbReference type="Gene3D" id="2.40.50.140">
    <property type="entry name" value="Nucleic acid-binding proteins"/>
    <property type="match status" value="1"/>
</dbReference>
<evidence type="ECO:0000313" key="7">
    <source>
        <dbReference type="Proteomes" id="UP001202248"/>
    </source>
</evidence>
<gene>
    <name evidence="6" type="ORF">MKP09_09620</name>
</gene>
<evidence type="ECO:0000256" key="4">
    <source>
        <dbReference type="SAM" id="MobiDB-lite"/>
    </source>
</evidence>
<dbReference type="EMBL" id="JAKWBL010000001">
    <property type="protein sequence ID" value="MCH5598149.1"/>
    <property type="molecule type" value="Genomic_DNA"/>
</dbReference>
<feature type="compositionally biased region" description="Basic and acidic residues" evidence="4">
    <location>
        <begin position="13"/>
        <end position="30"/>
    </location>
</feature>
<feature type="domain" description="Ribonuclease B N-terminal OB" evidence="5">
    <location>
        <begin position="30"/>
        <end position="86"/>
    </location>
</feature>
<feature type="compositionally biased region" description="Basic residues" evidence="4">
    <location>
        <begin position="1"/>
        <end position="12"/>
    </location>
</feature>
<dbReference type="InterPro" id="IPR012340">
    <property type="entry name" value="NA-bd_OB-fold"/>
</dbReference>
<accession>A0ABS9SIG7</accession>
<keyword evidence="7" id="KW-1185">Reference proteome</keyword>
<evidence type="ECO:0000259" key="5">
    <source>
        <dbReference type="Pfam" id="PF08206"/>
    </source>
</evidence>
<keyword evidence="3" id="KW-0269">Exonuclease</keyword>
<dbReference type="Proteomes" id="UP001202248">
    <property type="component" value="Unassembled WGS sequence"/>
</dbReference>
<feature type="region of interest" description="Disordered" evidence="4">
    <location>
        <begin position="1"/>
        <end position="30"/>
    </location>
</feature>
<evidence type="ECO:0000313" key="6">
    <source>
        <dbReference type="EMBL" id="MCH5598149.1"/>
    </source>
</evidence>
<dbReference type="SUPFAM" id="SSF50249">
    <property type="entry name" value="Nucleic acid-binding proteins"/>
    <property type="match status" value="1"/>
</dbReference>
<evidence type="ECO:0000256" key="2">
    <source>
        <dbReference type="ARBA" id="ARBA00022801"/>
    </source>
</evidence>